<comment type="caution">
    <text evidence="1">The sequence shown here is derived from an EMBL/GenBank/DDBJ whole genome shotgun (WGS) entry which is preliminary data.</text>
</comment>
<keyword evidence="2" id="KW-1185">Reference proteome</keyword>
<reference evidence="1 2" key="1">
    <citation type="journal article" date="2017" name="Curr. Biol.">
        <title>The Evolution of Venom by Co-option of Single-Copy Genes.</title>
        <authorList>
            <person name="Martinson E.O."/>
            <person name="Mrinalini"/>
            <person name="Kelkar Y.D."/>
            <person name="Chang C.H."/>
            <person name="Werren J.H."/>
        </authorList>
    </citation>
    <scope>NUCLEOTIDE SEQUENCE [LARGE SCALE GENOMIC DNA]</scope>
    <source>
        <strain evidence="1 2">Alberta</strain>
        <tissue evidence="1">Whole body</tissue>
    </source>
</reference>
<feature type="non-terminal residue" evidence="1">
    <location>
        <position position="1"/>
    </location>
</feature>
<name>A0A232FG22_9HYME</name>
<evidence type="ECO:0000313" key="1">
    <source>
        <dbReference type="EMBL" id="OXU29635.1"/>
    </source>
</evidence>
<protein>
    <submittedName>
        <fullName evidence="1">Uncharacterized protein</fullName>
    </submittedName>
</protein>
<organism evidence="1 2">
    <name type="scientific">Trichomalopsis sarcophagae</name>
    <dbReference type="NCBI Taxonomy" id="543379"/>
    <lineage>
        <taxon>Eukaryota</taxon>
        <taxon>Metazoa</taxon>
        <taxon>Ecdysozoa</taxon>
        <taxon>Arthropoda</taxon>
        <taxon>Hexapoda</taxon>
        <taxon>Insecta</taxon>
        <taxon>Pterygota</taxon>
        <taxon>Neoptera</taxon>
        <taxon>Endopterygota</taxon>
        <taxon>Hymenoptera</taxon>
        <taxon>Apocrita</taxon>
        <taxon>Proctotrupomorpha</taxon>
        <taxon>Chalcidoidea</taxon>
        <taxon>Pteromalidae</taxon>
        <taxon>Pteromalinae</taxon>
        <taxon>Trichomalopsis</taxon>
    </lineage>
</organism>
<evidence type="ECO:0000313" key="2">
    <source>
        <dbReference type="Proteomes" id="UP000215335"/>
    </source>
</evidence>
<dbReference type="EMBL" id="NNAY01000264">
    <property type="protein sequence ID" value="OXU29635.1"/>
    <property type="molecule type" value="Genomic_DNA"/>
</dbReference>
<dbReference type="AlphaFoldDB" id="A0A232FG22"/>
<dbReference type="Proteomes" id="UP000215335">
    <property type="component" value="Unassembled WGS sequence"/>
</dbReference>
<sequence>QANRTGLRAPTICLYIGIHLRVVFESRRTRALFSPDKGSASTPTNTRSIPIIVRVTRV</sequence>
<proteinExistence type="predicted"/>
<gene>
    <name evidence="1" type="ORF">TSAR_017039</name>
</gene>
<accession>A0A232FG22</accession>